<evidence type="ECO:0000313" key="2">
    <source>
        <dbReference type="EMBL" id="BBZ59415.1"/>
    </source>
</evidence>
<proteinExistence type="predicted"/>
<reference evidence="2 3" key="1">
    <citation type="journal article" date="2019" name="Emerg. Microbes Infect.">
        <title>Comprehensive subspecies identification of 175 nontuberculous mycobacteria species based on 7547 genomic profiles.</title>
        <authorList>
            <person name="Matsumoto Y."/>
            <person name="Kinjo T."/>
            <person name="Motooka D."/>
            <person name="Nabeya D."/>
            <person name="Jung N."/>
            <person name="Uechi K."/>
            <person name="Horii T."/>
            <person name="Iida T."/>
            <person name="Fujita J."/>
            <person name="Nakamura S."/>
        </authorList>
    </citation>
    <scope>NUCLEOTIDE SEQUENCE [LARGE SCALE GENOMIC DNA]</scope>
    <source>
        <strain evidence="2 3">JCM 15658</strain>
    </source>
</reference>
<protein>
    <submittedName>
        <fullName evidence="2">Uncharacterized protein</fullName>
    </submittedName>
</protein>
<feature type="region of interest" description="Disordered" evidence="1">
    <location>
        <begin position="72"/>
        <end position="112"/>
    </location>
</feature>
<organism evidence="2 3">
    <name type="scientific">Mycolicibacterium monacense</name>
    <name type="common">Mycobacterium monacense</name>
    <dbReference type="NCBI Taxonomy" id="85693"/>
    <lineage>
        <taxon>Bacteria</taxon>
        <taxon>Bacillati</taxon>
        <taxon>Actinomycetota</taxon>
        <taxon>Actinomycetes</taxon>
        <taxon>Mycobacteriales</taxon>
        <taxon>Mycobacteriaceae</taxon>
        <taxon>Mycolicibacterium</taxon>
    </lineage>
</organism>
<keyword evidence="3" id="KW-1185">Reference proteome</keyword>
<evidence type="ECO:0000313" key="3">
    <source>
        <dbReference type="Proteomes" id="UP000466039"/>
    </source>
</evidence>
<dbReference type="EMBL" id="AP022617">
    <property type="protein sequence ID" value="BBZ59415.1"/>
    <property type="molecule type" value="Genomic_DNA"/>
</dbReference>
<accession>A0AAD1ISX1</accession>
<dbReference type="Proteomes" id="UP000466039">
    <property type="component" value="Chromosome"/>
</dbReference>
<name>A0AAD1ISX1_MYCMB</name>
<dbReference type="AlphaFoldDB" id="A0AAD1ISX1"/>
<evidence type="ECO:0000256" key="1">
    <source>
        <dbReference type="SAM" id="MobiDB-lite"/>
    </source>
</evidence>
<gene>
    <name evidence="2" type="ORF">MMON_07160</name>
</gene>
<sequence>MTTMTAEPEADTMTATDDGIAVCWRCGGPCLTYKGSVHGWTCTACLDAYLDAGAARWAVRMAKEREKNARKLLLRNDSESPVSANGRGRDGGGPDVFRTAVPASATTSDAPQ</sequence>